<reference evidence="1 2" key="1">
    <citation type="submission" date="2019-05" db="EMBL/GenBank/DDBJ databases">
        <title>Genome sequencing of F202Z8.</title>
        <authorList>
            <person name="Kwon Y.M."/>
        </authorList>
    </citation>
    <scope>NUCLEOTIDE SEQUENCE [LARGE SCALE GENOMIC DNA]</scope>
    <source>
        <strain evidence="1 2">F202Z8</strain>
    </source>
</reference>
<keyword evidence="2" id="KW-1185">Reference proteome</keyword>
<sequence>MKTVVFTALVVTIVLLGIPISCQKDSADAIVVSGLVIDRDTKQGIPNMKIRADGVAQFGLDKRIESGNAHTDGNGAFDISIKSIENAAFYEFFVNLENADSYTEESDYHGQLYLDSITEYEVPMVFELSKIEPLHIHLKNTEPFDDEDFVSLYFYSEKMGFERVKSVENYGAENLKYQSSTSNEGTRTEWVGANVNAVIKGNILVDEELTIIVSFRKNGQLTEVVKTLEGKRNKVNEIHIDY</sequence>
<name>A0A5B7SV30_9FLAO</name>
<dbReference type="RefSeq" id="WP_138853478.1">
    <property type="nucleotide sequence ID" value="NZ_CP040710.1"/>
</dbReference>
<dbReference type="Proteomes" id="UP000310017">
    <property type="component" value="Chromosome"/>
</dbReference>
<evidence type="ECO:0000313" key="2">
    <source>
        <dbReference type="Proteomes" id="UP000310017"/>
    </source>
</evidence>
<evidence type="ECO:0000313" key="1">
    <source>
        <dbReference type="EMBL" id="QCX01139.1"/>
    </source>
</evidence>
<dbReference type="AlphaFoldDB" id="A0A5B7SV30"/>
<dbReference type="KEGG" id="asag:FGM00_13825"/>
<proteinExistence type="predicted"/>
<protein>
    <submittedName>
        <fullName evidence="1">Uncharacterized protein</fullName>
    </submittedName>
</protein>
<organism evidence="1 2">
    <name type="scientific">Aggregatimonas sangjinii</name>
    <dbReference type="NCBI Taxonomy" id="2583587"/>
    <lineage>
        <taxon>Bacteria</taxon>
        <taxon>Pseudomonadati</taxon>
        <taxon>Bacteroidota</taxon>
        <taxon>Flavobacteriia</taxon>
        <taxon>Flavobacteriales</taxon>
        <taxon>Flavobacteriaceae</taxon>
        <taxon>Aggregatimonas</taxon>
    </lineage>
</organism>
<gene>
    <name evidence="1" type="ORF">FGM00_13825</name>
</gene>
<dbReference type="EMBL" id="CP040710">
    <property type="protein sequence ID" value="QCX01139.1"/>
    <property type="molecule type" value="Genomic_DNA"/>
</dbReference>
<accession>A0A5B7SV30</accession>